<comment type="caution">
    <text evidence="1">The sequence shown here is derived from an EMBL/GenBank/DDBJ whole genome shotgun (WGS) entry which is preliminary data.</text>
</comment>
<proteinExistence type="predicted"/>
<sequence>MDSYKTFIAMIDERLESIELAVSWIAQGASESDLHDLRILLVDVMGLLQRDPGVEAAVDDLYAAARAVVRDWPLRLQPMFRKQRLLKDASTRLHRQLHAAAGRVGARKRSELPGMAAISAAQMALRAALLRGDESPARLV</sequence>
<accession>A0A5N3PBV7</accession>
<name>A0A5N3PBV7_9HYPH</name>
<gene>
    <name evidence="1" type="ORF">FEZ63_08010</name>
</gene>
<dbReference type="AlphaFoldDB" id="A0A5N3PBV7"/>
<protein>
    <submittedName>
        <fullName evidence="1">Uncharacterized protein</fullName>
    </submittedName>
</protein>
<dbReference type="OrthoDB" id="8019461at2"/>
<dbReference type="RefSeq" id="WP_150943136.1">
    <property type="nucleotide sequence ID" value="NZ_VCMV01000013.1"/>
</dbReference>
<reference evidence="1 2" key="1">
    <citation type="journal article" date="2019" name="Microorganisms">
        <title>Genome Insights into the Novel Species Microvirga brassicacearum, a Rapeseed Endophyte with Biotechnological Potential.</title>
        <authorList>
            <person name="Jimenez-Gomez A."/>
            <person name="Saati-Santamaria Z."/>
            <person name="Igual J.M."/>
            <person name="Rivas R."/>
            <person name="Mateos P.F."/>
            <person name="Garcia-Fraile P."/>
        </authorList>
    </citation>
    <scope>NUCLEOTIDE SEQUENCE [LARGE SCALE GENOMIC DNA]</scope>
    <source>
        <strain evidence="1 2">CDVBN77</strain>
    </source>
</reference>
<organism evidence="1 2">
    <name type="scientific">Microvirga brassicacearum</name>
    <dbReference type="NCBI Taxonomy" id="2580413"/>
    <lineage>
        <taxon>Bacteria</taxon>
        <taxon>Pseudomonadati</taxon>
        <taxon>Pseudomonadota</taxon>
        <taxon>Alphaproteobacteria</taxon>
        <taxon>Hyphomicrobiales</taxon>
        <taxon>Methylobacteriaceae</taxon>
        <taxon>Microvirga</taxon>
    </lineage>
</organism>
<dbReference type="EMBL" id="VCMV01000013">
    <property type="protein sequence ID" value="KAB0267262.1"/>
    <property type="molecule type" value="Genomic_DNA"/>
</dbReference>
<evidence type="ECO:0000313" key="2">
    <source>
        <dbReference type="Proteomes" id="UP000325684"/>
    </source>
</evidence>
<dbReference type="Proteomes" id="UP000325684">
    <property type="component" value="Unassembled WGS sequence"/>
</dbReference>
<keyword evidence="2" id="KW-1185">Reference proteome</keyword>
<evidence type="ECO:0000313" key="1">
    <source>
        <dbReference type="EMBL" id="KAB0267262.1"/>
    </source>
</evidence>